<protein>
    <submittedName>
        <fullName evidence="2">Bestrophin homolog</fullName>
    </submittedName>
</protein>
<name>A0A0M3IUN3_ASCLU</name>
<keyword evidence="1" id="KW-1185">Reference proteome</keyword>
<accession>A0A0M3IUN3</accession>
<organism evidence="1 2">
    <name type="scientific">Ascaris lumbricoides</name>
    <name type="common">Giant roundworm</name>
    <dbReference type="NCBI Taxonomy" id="6252"/>
    <lineage>
        <taxon>Eukaryota</taxon>
        <taxon>Metazoa</taxon>
        <taxon>Ecdysozoa</taxon>
        <taxon>Nematoda</taxon>
        <taxon>Chromadorea</taxon>
        <taxon>Rhabditida</taxon>
        <taxon>Spirurina</taxon>
        <taxon>Ascaridomorpha</taxon>
        <taxon>Ascaridoidea</taxon>
        <taxon>Ascarididae</taxon>
        <taxon>Ascaris</taxon>
    </lineage>
</organism>
<dbReference type="AlphaFoldDB" id="A0A0M3IUN3"/>
<proteinExistence type="predicted"/>
<dbReference type="WBParaSite" id="ALUE_0002246101-mRNA-1">
    <property type="protein sequence ID" value="ALUE_0002246101-mRNA-1"/>
    <property type="gene ID" value="ALUE_0002246101"/>
</dbReference>
<dbReference type="Proteomes" id="UP000036681">
    <property type="component" value="Unplaced"/>
</dbReference>
<reference evidence="2" key="1">
    <citation type="submission" date="2017-02" db="UniProtKB">
        <authorList>
            <consortium name="WormBaseParasite"/>
        </authorList>
    </citation>
    <scope>IDENTIFICATION</scope>
</reference>
<evidence type="ECO:0000313" key="2">
    <source>
        <dbReference type="WBParaSite" id="ALUE_0002246101-mRNA-1"/>
    </source>
</evidence>
<evidence type="ECO:0000313" key="1">
    <source>
        <dbReference type="Proteomes" id="UP000036681"/>
    </source>
</evidence>
<sequence>MEDLWPPSGGQTWRLIAQAVDDSRVAFNRACVHLEPWQVVSYTLSVAFLTLWQLMEDLWPPSGGQTWRLIAQAVDDSRVAFNRACVHLEPWQVVSYTLSVAFLTLWFRRIMKSDRPMTQRIRAAATNGGSMAAEWRANVASDSSGGRRQSSRLQSGMRAPRTLAGGVLYALCGFPHALVPAHHEI</sequence>